<evidence type="ECO:0000256" key="14">
    <source>
        <dbReference type="RuleBase" id="RU003346"/>
    </source>
</evidence>
<evidence type="ECO:0000256" key="6">
    <source>
        <dbReference type="ARBA" id="ARBA00022597"/>
    </source>
</evidence>
<evidence type="ECO:0000256" key="9">
    <source>
        <dbReference type="ARBA" id="ARBA00022989"/>
    </source>
</evidence>
<gene>
    <name evidence="17" type="ORF">ND68_09625</name>
</gene>
<evidence type="ECO:0000256" key="10">
    <source>
        <dbReference type="ARBA" id="ARBA00023136"/>
    </source>
</evidence>
<evidence type="ECO:0000256" key="2">
    <source>
        <dbReference type="ARBA" id="ARBA00010992"/>
    </source>
</evidence>
<comment type="catalytic activity">
    <reaction evidence="11">
        <text>D-xylose(in) + H(+)(in) = D-xylose(out) + H(+)(out)</text>
        <dbReference type="Rhea" id="RHEA:28959"/>
        <dbReference type="ChEBI" id="CHEBI:15378"/>
        <dbReference type="ChEBI" id="CHEBI:53455"/>
    </reaction>
    <physiologicalReaction direction="right-to-left" evidence="11">
        <dbReference type="Rhea" id="RHEA:28961"/>
    </physiologicalReaction>
</comment>
<dbReference type="PRINTS" id="PR00171">
    <property type="entry name" value="SUGRTRNSPORT"/>
</dbReference>
<keyword evidence="9 15" id="KW-1133">Transmembrane helix</keyword>
<evidence type="ECO:0000256" key="5">
    <source>
        <dbReference type="ARBA" id="ARBA00022519"/>
    </source>
</evidence>
<dbReference type="FunFam" id="1.20.1250.20:FF:000122">
    <property type="entry name" value="D-xylose transporter XylE"/>
    <property type="match status" value="1"/>
</dbReference>
<evidence type="ECO:0000256" key="13">
    <source>
        <dbReference type="ARBA" id="ARBA00076792"/>
    </source>
</evidence>
<dbReference type="InterPro" id="IPR036259">
    <property type="entry name" value="MFS_trans_sf"/>
</dbReference>
<dbReference type="PANTHER" id="PTHR48020">
    <property type="entry name" value="PROTON MYO-INOSITOL COTRANSPORTER"/>
    <property type="match status" value="1"/>
</dbReference>
<keyword evidence="10 15" id="KW-0472">Membrane</keyword>
<evidence type="ECO:0000256" key="7">
    <source>
        <dbReference type="ARBA" id="ARBA00022692"/>
    </source>
</evidence>
<evidence type="ECO:0000256" key="8">
    <source>
        <dbReference type="ARBA" id="ARBA00022847"/>
    </source>
</evidence>
<reference evidence="17" key="1">
    <citation type="submission" date="2018-07" db="EMBL/GenBank/DDBJ databases">
        <authorList>
            <consortium name="PulseNet: The National Subtyping Network for Foodborne Disease Surveillance"/>
            <person name="Tarr C.L."/>
            <person name="Trees E."/>
            <person name="Katz L.S."/>
            <person name="Carleton-Romer H.A."/>
            <person name="Stroika S."/>
            <person name="Kucerova Z."/>
            <person name="Roache K.F."/>
            <person name="Sabol A.L."/>
            <person name="Besser J."/>
            <person name="Gerner-Smidt P."/>
        </authorList>
    </citation>
    <scope>NUCLEOTIDE SEQUENCE [LARGE SCALE GENOMIC DNA]</scope>
    <source>
        <strain evidence="17">2012K-0227</strain>
    </source>
</reference>
<dbReference type="InterPro" id="IPR005828">
    <property type="entry name" value="MFS_sugar_transport-like"/>
</dbReference>
<feature type="transmembrane region" description="Helical" evidence="15">
    <location>
        <begin position="433"/>
        <end position="455"/>
    </location>
</feature>
<evidence type="ECO:0000259" key="16">
    <source>
        <dbReference type="PROSITE" id="PS50850"/>
    </source>
</evidence>
<feature type="transmembrane region" description="Helical" evidence="15">
    <location>
        <begin position="399"/>
        <end position="421"/>
    </location>
</feature>
<evidence type="ECO:0000256" key="11">
    <source>
        <dbReference type="ARBA" id="ARBA00050593"/>
    </source>
</evidence>
<feature type="transmembrane region" description="Helical" evidence="15">
    <location>
        <begin position="363"/>
        <end position="387"/>
    </location>
</feature>
<dbReference type="GO" id="GO:0005886">
    <property type="term" value="C:plasma membrane"/>
    <property type="evidence" value="ECO:0007669"/>
    <property type="project" value="UniProtKB-SubCell"/>
</dbReference>
<evidence type="ECO:0000256" key="12">
    <source>
        <dbReference type="ARBA" id="ARBA00070440"/>
    </source>
</evidence>
<dbReference type="InterPro" id="IPR020846">
    <property type="entry name" value="MFS_dom"/>
</dbReference>
<evidence type="ECO:0000313" key="17">
    <source>
        <dbReference type="EMBL" id="EBP1762649.1"/>
    </source>
</evidence>
<dbReference type="Gene3D" id="1.20.1250.20">
    <property type="entry name" value="MFS general substrate transporter like domains"/>
    <property type="match status" value="2"/>
</dbReference>
<dbReference type="SUPFAM" id="SSF103473">
    <property type="entry name" value="MFS general substrate transporter"/>
    <property type="match status" value="1"/>
</dbReference>
<protein>
    <recommendedName>
        <fullName evidence="12">D-xylose-proton symporter</fullName>
    </recommendedName>
    <alternativeName>
        <fullName evidence="13">D-xylose transporter</fullName>
    </alternativeName>
</protein>
<dbReference type="InterPro" id="IPR005829">
    <property type="entry name" value="Sugar_transporter_CS"/>
</dbReference>
<evidence type="ECO:0000256" key="3">
    <source>
        <dbReference type="ARBA" id="ARBA00022448"/>
    </source>
</evidence>
<dbReference type="InterPro" id="IPR003663">
    <property type="entry name" value="Sugar/inositol_transpt"/>
</dbReference>
<dbReference type="AlphaFoldDB" id="A0A5U2RCW9"/>
<keyword evidence="7 15" id="KW-0812">Transmembrane</keyword>
<dbReference type="PROSITE" id="PS00217">
    <property type="entry name" value="SUGAR_TRANSPORT_2"/>
    <property type="match status" value="1"/>
</dbReference>
<feature type="transmembrane region" description="Helical" evidence="15">
    <location>
        <begin position="118"/>
        <end position="137"/>
    </location>
</feature>
<feature type="transmembrane region" description="Helical" evidence="15">
    <location>
        <begin position="21"/>
        <end position="41"/>
    </location>
</feature>
<feature type="transmembrane region" description="Helical" evidence="15">
    <location>
        <begin position="149"/>
        <end position="167"/>
    </location>
</feature>
<name>A0A5U2RCW9_SALER</name>
<dbReference type="PANTHER" id="PTHR48020:SF12">
    <property type="entry name" value="PROTON MYO-INOSITOL COTRANSPORTER"/>
    <property type="match status" value="1"/>
</dbReference>
<evidence type="ECO:0000256" key="15">
    <source>
        <dbReference type="SAM" id="Phobius"/>
    </source>
</evidence>
<dbReference type="NCBIfam" id="TIGR00879">
    <property type="entry name" value="SP"/>
    <property type="match status" value="1"/>
</dbReference>
<keyword evidence="5" id="KW-0997">Cell inner membrane</keyword>
<keyword evidence="4" id="KW-1003">Cell membrane</keyword>
<comment type="subcellular location">
    <subcellularLocation>
        <location evidence="1">Cell inner membrane</location>
        <topology evidence="1">Multi-pass membrane protein</topology>
    </subcellularLocation>
</comment>
<dbReference type="GO" id="GO:0015293">
    <property type="term" value="F:symporter activity"/>
    <property type="evidence" value="ECO:0007669"/>
    <property type="project" value="UniProtKB-KW"/>
</dbReference>
<dbReference type="Pfam" id="PF00083">
    <property type="entry name" value="Sugar_tr"/>
    <property type="match status" value="1"/>
</dbReference>
<sequence length="489" mass="53302">MSILPSILKKGLEVYVKSNAYVYFIAAIASLGGLLFGYDTAVISGAVNYFEKYFSLTPVELGWGVSSALVGCIIGSVVSGPFSDKYGRKKSLILCAVLFFVGALGTAFPSTFSQFVTFRIVGGIGMGIASFVVPVYLAEIAPRDKRGALGTFYQFAIAFGILLTYLINYMVQSSGEHTWLVHSGWRWMFGLGAIPAAILLLISQIVPESPRWLTQKGQDEICLTLLERINGDKSHARDVQQEIKRDLSGSSHSKGIFAAGLGGVLILAIVLQVLSQSTGINVVIYYATKLLNSIGTGDNSSVWGNVFFQNVLIGLAVALSVFVALYYIDRAGRKPLMVWGCICVAASLLVIGIAVYLQMTGVWLLAVIIFFIFAFGGTIGPLTWIVVSEISPNSHRATIVSIATVFFWLTNVVVAQTFPMINDNPILIKTFHGAFPFFIYGGLTLIFLWVCLRFLPETKGRSLEEISQNIKQKTKSADAKITNSLREQR</sequence>
<organism evidence="17">
    <name type="scientific">Salmonella enterica</name>
    <name type="common">Salmonella choleraesuis</name>
    <dbReference type="NCBI Taxonomy" id="28901"/>
    <lineage>
        <taxon>Bacteria</taxon>
        <taxon>Pseudomonadati</taxon>
        <taxon>Pseudomonadota</taxon>
        <taxon>Gammaproteobacteria</taxon>
        <taxon>Enterobacterales</taxon>
        <taxon>Enterobacteriaceae</taxon>
        <taxon>Salmonella</taxon>
    </lineage>
</organism>
<feature type="transmembrane region" description="Helical" evidence="15">
    <location>
        <begin position="307"/>
        <end position="329"/>
    </location>
</feature>
<feature type="transmembrane region" description="Helical" evidence="15">
    <location>
        <begin position="336"/>
        <end position="357"/>
    </location>
</feature>
<proteinExistence type="inferred from homology"/>
<feature type="domain" description="Major facilitator superfamily (MFS) profile" evidence="16">
    <location>
        <begin position="25"/>
        <end position="459"/>
    </location>
</feature>
<feature type="transmembrane region" description="Helical" evidence="15">
    <location>
        <begin position="255"/>
        <end position="287"/>
    </location>
</feature>
<feature type="transmembrane region" description="Helical" evidence="15">
    <location>
        <begin position="92"/>
        <end position="112"/>
    </location>
</feature>
<dbReference type="EMBL" id="AAGKWS010000003">
    <property type="protein sequence ID" value="EBP1762649.1"/>
    <property type="molecule type" value="Genomic_DNA"/>
</dbReference>
<dbReference type="PROSITE" id="PS50850">
    <property type="entry name" value="MFS"/>
    <property type="match status" value="1"/>
</dbReference>
<dbReference type="InterPro" id="IPR050814">
    <property type="entry name" value="Myo-inositol_Transporter"/>
</dbReference>
<accession>A0A5U2RCW9</accession>
<feature type="transmembrane region" description="Helical" evidence="15">
    <location>
        <begin position="61"/>
        <end position="80"/>
    </location>
</feature>
<keyword evidence="6" id="KW-0762">Sugar transport</keyword>
<evidence type="ECO:0000256" key="4">
    <source>
        <dbReference type="ARBA" id="ARBA00022475"/>
    </source>
</evidence>
<dbReference type="PROSITE" id="PS00216">
    <property type="entry name" value="SUGAR_TRANSPORT_1"/>
    <property type="match status" value="2"/>
</dbReference>
<keyword evidence="3 14" id="KW-0813">Transport</keyword>
<comment type="similarity">
    <text evidence="2 14">Belongs to the major facilitator superfamily. Sugar transporter (TC 2.A.1.1) family.</text>
</comment>
<feature type="transmembrane region" description="Helical" evidence="15">
    <location>
        <begin position="187"/>
        <end position="206"/>
    </location>
</feature>
<keyword evidence="8" id="KW-0769">Symport</keyword>
<evidence type="ECO:0000256" key="1">
    <source>
        <dbReference type="ARBA" id="ARBA00004429"/>
    </source>
</evidence>
<dbReference type="Proteomes" id="UP000839924">
    <property type="component" value="Unassembled WGS sequence"/>
</dbReference>
<comment type="caution">
    <text evidence="17">The sequence shown here is derived from an EMBL/GenBank/DDBJ whole genome shotgun (WGS) entry which is preliminary data.</text>
</comment>